<feature type="transmembrane region" description="Helical" evidence="6">
    <location>
        <begin position="114"/>
        <end position="135"/>
    </location>
</feature>
<organism evidence="7 8">
    <name type="scientific">Vibrio aestuarianus</name>
    <dbReference type="NCBI Taxonomy" id="28171"/>
    <lineage>
        <taxon>Bacteria</taxon>
        <taxon>Pseudomonadati</taxon>
        <taxon>Pseudomonadota</taxon>
        <taxon>Gammaproteobacteria</taxon>
        <taxon>Vibrionales</taxon>
        <taxon>Vibrionaceae</taxon>
        <taxon>Vibrio</taxon>
    </lineage>
</organism>
<feature type="transmembrane region" description="Helical" evidence="6">
    <location>
        <begin position="364"/>
        <end position="384"/>
    </location>
</feature>
<evidence type="ECO:0000256" key="6">
    <source>
        <dbReference type="SAM" id="Phobius"/>
    </source>
</evidence>
<protein>
    <submittedName>
        <fullName evidence="7">Oligosaccharide flippase family protein</fullName>
    </submittedName>
</protein>
<dbReference type="PANTHER" id="PTHR30250">
    <property type="entry name" value="PST FAMILY PREDICTED COLANIC ACID TRANSPORTER"/>
    <property type="match status" value="1"/>
</dbReference>
<reference evidence="7 8" key="1">
    <citation type="submission" date="2022-02" db="EMBL/GenBank/DDBJ databases">
        <title>Emergence and expansion in Europe of a Vibrio aestuarianus clonal complex pathogenic for oysters.</title>
        <authorList>
            <person name="Mesnil A."/>
            <person name="Travers M.-A."/>
        </authorList>
    </citation>
    <scope>NUCLEOTIDE SEQUENCE [LARGE SCALE GENOMIC DNA]</scope>
    <source>
        <strain evidence="7 8">U17</strain>
    </source>
</reference>
<keyword evidence="3 6" id="KW-0812">Transmembrane</keyword>
<feature type="transmembrane region" description="Helical" evidence="6">
    <location>
        <begin position="142"/>
        <end position="165"/>
    </location>
</feature>
<keyword evidence="4 6" id="KW-1133">Transmembrane helix</keyword>
<keyword evidence="2" id="KW-1003">Cell membrane</keyword>
<dbReference type="InterPro" id="IPR002797">
    <property type="entry name" value="Polysacc_synth"/>
</dbReference>
<gene>
    <name evidence="7" type="ORF">PYE67_12665</name>
</gene>
<keyword evidence="5 6" id="KW-0472">Membrane</keyword>
<feature type="transmembrane region" description="Helical" evidence="6">
    <location>
        <begin position="214"/>
        <end position="233"/>
    </location>
</feature>
<dbReference type="Proteomes" id="UP001241226">
    <property type="component" value="Chromosome 1"/>
</dbReference>
<evidence type="ECO:0000256" key="5">
    <source>
        <dbReference type="ARBA" id="ARBA00023136"/>
    </source>
</evidence>
<feature type="transmembrane region" description="Helical" evidence="6">
    <location>
        <begin position="390"/>
        <end position="411"/>
    </location>
</feature>
<comment type="subcellular location">
    <subcellularLocation>
        <location evidence="1">Cell membrane</location>
        <topology evidence="1">Multi-pass membrane protein</topology>
    </subcellularLocation>
</comment>
<name>A0ABD7YK82_9VIBR</name>
<dbReference type="Pfam" id="PF01943">
    <property type="entry name" value="Polysacc_synt"/>
    <property type="match status" value="1"/>
</dbReference>
<evidence type="ECO:0000256" key="3">
    <source>
        <dbReference type="ARBA" id="ARBA00022692"/>
    </source>
</evidence>
<feature type="transmembrane region" description="Helical" evidence="6">
    <location>
        <begin position="447"/>
        <end position="469"/>
    </location>
</feature>
<sequence>MVINRELSILMIGRLLQVVIALVIIKIATKLLDASEMGNLYLIANITGFFSLFLINPIGQYINRRTHQWYDESNLLNALFLYNLYVFFIALFSIVIVNFLYYFNVGNSIDLFHLSIFVAAFVYFNTWNQTIIPIINMLEKRIIFVLFTLFSQVLFLSLAYLFIRIFEVKAIFWFLGQSLALGGVAFIAFIYFIKKIQNNFSYSVVCGMVKIDNFKNIIKFSFPLSIGVFFLWMQTQSYGIIIEKYIGSEFLGFFGVGLAVATAISSSFESLVMQYIYPKMYKSMKDEKQFSDIISSTLNLIIPIYFLLAIFISFFAVFFVAILVDIKFYYSYIYTIFGAWTAFFIMSSNMMSNIAHARLKTKELVYSYAIGGVVTIVCLLGAVNSENYRWYVPLSLVLASILGFWVMFLRMNRIVKVKLKSENFYLVLFYSIPFTTSAFFYSHSKNFFYSICIAAVFGIYFLYILSILIKKGEAID</sequence>
<feature type="transmembrane region" description="Helical" evidence="6">
    <location>
        <begin position="171"/>
        <end position="193"/>
    </location>
</feature>
<evidence type="ECO:0000256" key="1">
    <source>
        <dbReference type="ARBA" id="ARBA00004651"/>
    </source>
</evidence>
<feature type="transmembrane region" description="Helical" evidence="6">
    <location>
        <begin position="423"/>
        <end position="441"/>
    </location>
</feature>
<evidence type="ECO:0000256" key="4">
    <source>
        <dbReference type="ARBA" id="ARBA00022989"/>
    </source>
</evidence>
<accession>A0ABD7YK82</accession>
<evidence type="ECO:0000313" key="8">
    <source>
        <dbReference type="Proteomes" id="UP001241226"/>
    </source>
</evidence>
<dbReference type="GO" id="GO:0005886">
    <property type="term" value="C:plasma membrane"/>
    <property type="evidence" value="ECO:0007669"/>
    <property type="project" value="UniProtKB-SubCell"/>
</dbReference>
<feature type="transmembrane region" description="Helical" evidence="6">
    <location>
        <begin position="298"/>
        <end position="323"/>
    </location>
</feature>
<feature type="transmembrane region" description="Helical" evidence="6">
    <location>
        <begin position="80"/>
        <end position="102"/>
    </location>
</feature>
<feature type="transmembrane region" description="Helical" evidence="6">
    <location>
        <begin position="253"/>
        <end position="277"/>
    </location>
</feature>
<feature type="transmembrane region" description="Helical" evidence="6">
    <location>
        <begin position="329"/>
        <end position="352"/>
    </location>
</feature>
<dbReference type="EMBL" id="CP118711">
    <property type="protein sequence ID" value="WGK85209.1"/>
    <property type="molecule type" value="Genomic_DNA"/>
</dbReference>
<proteinExistence type="predicted"/>
<feature type="transmembrane region" description="Helical" evidence="6">
    <location>
        <begin position="7"/>
        <end position="28"/>
    </location>
</feature>
<dbReference type="RefSeq" id="WP_261927540.1">
    <property type="nucleotide sequence ID" value="NZ_CALYLG010000365.1"/>
</dbReference>
<dbReference type="InterPro" id="IPR050833">
    <property type="entry name" value="Poly_Biosynth_Transport"/>
</dbReference>
<evidence type="ECO:0000313" key="7">
    <source>
        <dbReference type="EMBL" id="WGK85209.1"/>
    </source>
</evidence>
<dbReference type="AlphaFoldDB" id="A0ABD7YK82"/>
<dbReference type="PANTHER" id="PTHR30250:SF11">
    <property type="entry name" value="O-ANTIGEN TRANSPORTER-RELATED"/>
    <property type="match status" value="1"/>
</dbReference>
<evidence type="ECO:0000256" key="2">
    <source>
        <dbReference type="ARBA" id="ARBA00022475"/>
    </source>
</evidence>
<feature type="transmembrane region" description="Helical" evidence="6">
    <location>
        <begin position="40"/>
        <end position="59"/>
    </location>
</feature>